<dbReference type="SUPFAM" id="SSF51735">
    <property type="entry name" value="NAD(P)-binding Rossmann-fold domains"/>
    <property type="match status" value="1"/>
</dbReference>
<accession>A0A4W5P0Y5</accession>
<dbReference type="GeneTree" id="ENSGT00510000046499"/>
<protein>
    <submittedName>
        <fullName evidence="4">Carbonyl reductase 1</fullName>
    </submittedName>
</protein>
<evidence type="ECO:0000313" key="5">
    <source>
        <dbReference type="Proteomes" id="UP000314982"/>
    </source>
</evidence>
<evidence type="ECO:0000256" key="2">
    <source>
        <dbReference type="ARBA" id="ARBA00022857"/>
    </source>
</evidence>
<organism evidence="4 5">
    <name type="scientific">Hucho hucho</name>
    <name type="common">huchen</name>
    <dbReference type="NCBI Taxonomy" id="62062"/>
    <lineage>
        <taxon>Eukaryota</taxon>
        <taxon>Metazoa</taxon>
        <taxon>Chordata</taxon>
        <taxon>Craniata</taxon>
        <taxon>Vertebrata</taxon>
        <taxon>Euteleostomi</taxon>
        <taxon>Actinopterygii</taxon>
        <taxon>Neopterygii</taxon>
        <taxon>Teleostei</taxon>
        <taxon>Protacanthopterygii</taxon>
        <taxon>Salmoniformes</taxon>
        <taxon>Salmonidae</taxon>
        <taxon>Salmoninae</taxon>
        <taxon>Hucho</taxon>
    </lineage>
</organism>
<reference evidence="4" key="3">
    <citation type="submission" date="2025-09" db="UniProtKB">
        <authorList>
            <consortium name="Ensembl"/>
        </authorList>
    </citation>
    <scope>IDENTIFICATION</scope>
</reference>
<reference evidence="5" key="1">
    <citation type="submission" date="2018-06" db="EMBL/GenBank/DDBJ databases">
        <title>Genome assembly of Danube salmon.</title>
        <authorList>
            <person name="Macqueen D.J."/>
            <person name="Gundappa M.K."/>
        </authorList>
    </citation>
    <scope>NUCLEOTIDE SEQUENCE [LARGE SCALE GENOMIC DNA]</scope>
</reference>
<dbReference type="InterPro" id="IPR036291">
    <property type="entry name" value="NAD(P)-bd_dom_sf"/>
</dbReference>
<dbReference type="Pfam" id="PF00106">
    <property type="entry name" value="adh_short"/>
    <property type="match status" value="1"/>
</dbReference>
<dbReference type="InterPro" id="IPR002347">
    <property type="entry name" value="SDR_fam"/>
</dbReference>
<keyword evidence="5" id="KW-1185">Reference proteome</keyword>
<dbReference type="AlphaFoldDB" id="A0A4W5P0Y5"/>
<dbReference type="Ensembl" id="ENSHHUT00000057181.1">
    <property type="protein sequence ID" value="ENSHHUP00000055260.1"/>
    <property type="gene ID" value="ENSHHUG00000033071.1"/>
</dbReference>
<evidence type="ECO:0000313" key="4">
    <source>
        <dbReference type="Ensembl" id="ENSHHUP00000055260.1"/>
    </source>
</evidence>
<dbReference type="PANTHER" id="PTHR43963">
    <property type="entry name" value="CARBONYL REDUCTASE 1-RELATED"/>
    <property type="match status" value="1"/>
</dbReference>
<keyword evidence="3" id="KW-0560">Oxidoreductase</keyword>
<evidence type="ECO:0000256" key="3">
    <source>
        <dbReference type="ARBA" id="ARBA00023002"/>
    </source>
</evidence>
<dbReference type="PANTHER" id="PTHR43963:SF4">
    <property type="entry name" value="CARBONYL REDUCTASE (NADPH)"/>
    <property type="match status" value="1"/>
</dbReference>
<dbReference type="PRINTS" id="PR00081">
    <property type="entry name" value="GDHRDH"/>
</dbReference>
<keyword evidence="2" id="KW-0521">NADP</keyword>
<sequence length="217" mass="23703">MSGPQVALVTGSTRGLELAIVQALCQAFKWDVYLSAWDVKRGAMVVEDLQWGGLKPRLLQLDITDPANILAAWQHFMKEYGGLDVLINNAQGDPASFGNMCNEPFSNDIAEEELVALKCFVAEAKAGDHISKGWPNSGDGLSKIGLMALRDTPERIQLNPCCLGWVKSDISYTNGTRTPAEVLDTPVHLITGAVKYVVLQGQPYHFIVSKRTVQCNT</sequence>
<dbReference type="GO" id="GO:0004090">
    <property type="term" value="F:carbonyl reductase (NADPH) activity"/>
    <property type="evidence" value="ECO:0007669"/>
    <property type="project" value="TreeGrafter"/>
</dbReference>
<dbReference type="Proteomes" id="UP000314982">
    <property type="component" value="Unassembled WGS sequence"/>
</dbReference>
<dbReference type="Gene3D" id="3.40.50.720">
    <property type="entry name" value="NAD(P)-binding Rossmann-like Domain"/>
    <property type="match status" value="2"/>
</dbReference>
<comment type="similarity">
    <text evidence="1">Belongs to the short-chain dehydrogenases/reductases (SDR) family.</text>
</comment>
<proteinExistence type="inferred from homology"/>
<evidence type="ECO:0000256" key="1">
    <source>
        <dbReference type="ARBA" id="ARBA00006484"/>
    </source>
</evidence>
<reference evidence="4" key="2">
    <citation type="submission" date="2025-08" db="UniProtKB">
        <authorList>
            <consortium name="Ensembl"/>
        </authorList>
    </citation>
    <scope>IDENTIFICATION</scope>
</reference>
<name>A0A4W5P0Y5_9TELE</name>